<dbReference type="PROSITE" id="PS51375">
    <property type="entry name" value="PPR"/>
    <property type="match status" value="1"/>
</dbReference>
<evidence type="ECO:0000313" key="4">
    <source>
        <dbReference type="Proteomes" id="UP001604277"/>
    </source>
</evidence>
<keyword evidence="4" id="KW-1185">Reference proteome</keyword>
<dbReference type="InterPro" id="IPR046960">
    <property type="entry name" value="PPR_At4g14850-like_plant"/>
</dbReference>
<protein>
    <submittedName>
        <fullName evidence="3">Pentatricopeptide repeat-containing protein</fullName>
    </submittedName>
</protein>
<proteinExistence type="predicted"/>
<sequence length="100" mass="11792">MKNASFFWIQYRRYCMSTALSITSQIAHYARLGQFDGARKLFDQLPHKTVSSWNSIISCYFQNHQPQVAQHLFDQMPERNTVSWNGLIIWLHKKWNGKGS</sequence>
<evidence type="ECO:0000256" key="1">
    <source>
        <dbReference type="ARBA" id="ARBA00022737"/>
    </source>
</evidence>
<evidence type="ECO:0000256" key="2">
    <source>
        <dbReference type="PROSITE-ProRule" id="PRU00708"/>
    </source>
</evidence>
<dbReference type="NCBIfam" id="TIGR00756">
    <property type="entry name" value="PPR"/>
    <property type="match status" value="1"/>
</dbReference>
<keyword evidence="1" id="KW-0677">Repeat</keyword>
<organism evidence="3 4">
    <name type="scientific">Forsythia ovata</name>
    <dbReference type="NCBI Taxonomy" id="205694"/>
    <lineage>
        <taxon>Eukaryota</taxon>
        <taxon>Viridiplantae</taxon>
        <taxon>Streptophyta</taxon>
        <taxon>Embryophyta</taxon>
        <taxon>Tracheophyta</taxon>
        <taxon>Spermatophyta</taxon>
        <taxon>Magnoliopsida</taxon>
        <taxon>eudicotyledons</taxon>
        <taxon>Gunneridae</taxon>
        <taxon>Pentapetalae</taxon>
        <taxon>asterids</taxon>
        <taxon>lamiids</taxon>
        <taxon>Lamiales</taxon>
        <taxon>Oleaceae</taxon>
        <taxon>Forsythieae</taxon>
        <taxon>Forsythia</taxon>
    </lineage>
</organism>
<feature type="repeat" description="PPR" evidence="2">
    <location>
        <begin position="49"/>
        <end position="83"/>
    </location>
</feature>
<reference evidence="4" key="1">
    <citation type="submission" date="2024-07" db="EMBL/GenBank/DDBJ databases">
        <title>Two chromosome-level genome assemblies of Korean endemic species Abeliophyllum distichum and Forsythia ovata (Oleaceae).</title>
        <authorList>
            <person name="Jang H."/>
        </authorList>
    </citation>
    <scope>NUCLEOTIDE SEQUENCE [LARGE SCALE GENOMIC DNA]</scope>
</reference>
<dbReference type="Proteomes" id="UP001604277">
    <property type="component" value="Unassembled WGS sequence"/>
</dbReference>
<name>A0ABD1X612_9LAMI</name>
<dbReference type="Pfam" id="PF01535">
    <property type="entry name" value="PPR"/>
    <property type="match status" value="2"/>
</dbReference>
<dbReference type="InterPro" id="IPR002885">
    <property type="entry name" value="PPR_rpt"/>
</dbReference>
<gene>
    <name evidence="3" type="ORF">Fot_01849</name>
</gene>
<evidence type="ECO:0000313" key="3">
    <source>
        <dbReference type="EMBL" id="KAL2557110.1"/>
    </source>
</evidence>
<dbReference type="Gene3D" id="1.25.40.10">
    <property type="entry name" value="Tetratricopeptide repeat domain"/>
    <property type="match status" value="1"/>
</dbReference>
<comment type="caution">
    <text evidence="3">The sequence shown here is derived from an EMBL/GenBank/DDBJ whole genome shotgun (WGS) entry which is preliminary data.</text>
</comment>
<dbReference type="EMBL" id="JBFOLJ010000001">
    <property type="protein sequence ID" value="KAL2557110.1"/>
    <property type="molecule type" value="Genomic_DNA"/>
</dbReference>
<dbReference type="InterPro" id="IPR011990">
    <property type="entry name" value="TPR-like_helical_dom_sf"/>
</dbReference>
<accession>A0ABD1X612</accession>
<dbReference type="AlphaFoldDB" id="A0ABD1X612"/>
<dbReference type="PANTHER" id="PTHR47926">
    <property type="entry name" value="PENTATRICOPEPTIDE REPEAT-CONTAINING PROTEIN"/>
    <property type="match status" value="1"/>
</dbReference>